<dbReference type="AlphaFoldDB" id="A0A8J3HZN8"/>
<evidence type="ECO:0000256" key="3">
    <source>
        <dbReference type="ARBA" id="ARBA00023082"/>
    </source>
</evidence>
<accession>A0A8J3HZN8</accession>
<evidence type="ECO:0000259" key="6">
    <source>
        <dbReference type="Pfam" id="PF08281"/>
    </source>
</evidence>
<dbReference type="NCBIfam" id="TIGR02937">
    <property type="entry name" value="sigma70-ECF"/>
    <property type="match status" value="1"/>
</dbReference>
<keyword evidence="7" id="KW-0240">DNA-directed RNA polymerase</keyword>
<gene>
    <name evidence="7" type="ORF">KSX_48420</name>
</gene>
<evidence type="ECO:0000259" key="5">
    <source>
        <dbReference type="Pfam" id="PF04542"/>
    </source>
</evidence>
<dbReference type="InterPro" id="IPR013325">
    <property type="entry name" value="RNA_pol_sigma_r2"/>
</dbReference>
<evidence type="ECO:0000313" key="7">
    <source>
        <dbReference type="EMBL" id="GHO46679.1"/>
    </source>
</evidence>
<dbReference type="PANTHER" id="PTHR43133">
    <property type="entry name" value="RNA POLYMERASE ECF-TYPE SIGMA FACTO"/>
    <property type="match status" value="1"/>
</dbReference>
<dbReference type="InterPro" id="IPR039425">
    <property type="entry name" value="RNA_pol_sigma-70-like"/>
</dbReference>
<dbReference type="Pfam" id="PF08281">
    <property type="entry name" value="Sigma70_r4_2"/>
    <property type="match status" value="1"/>
</dbReference>
<dbReference type="Gene3D" id="1.10.1740.10">
    <property type="match status" value="1"/>
</dbReference>
<feature type="domain" description="RNA polymerase sigma-70 region 2" evidence="5">
    <location>
        <begin position="44"/>
        <end position="113"/>
    </location>
</feature>
<protein>
    <submittedName>
        <fullName evidence="7">DNA-directed RNA polymerase sigma-70 factor</fullName>
    </submittedName>
</protein>
<keyword evidence="4" id="KW-0804">Transcription</keyword>
<evidence type="ECO:0000256" key="1">
    <source>
        <dbReference type="ARBA" id="ARBA00010641"/>
    </source>
</evidence>
<name>A0A8J3HZN8_9CHLR</name>
<evidence type="ECO:0000313" key="8">
    <source>
        <dbReference type="Proteomes" id="UP000612362"/>
    </source>
</evidence>
<dbReference type="SUPFAM" id="SSF88946">
    <property type="entry name" value="Sigma2 domain of RNA polymerase sigma factors"/>
    <property type="match status" value="1"/>
</dbReference>
<evidence type="ECO:0000256" key="2">
    <source>
        <dbReference type="ARBA" id="ARBA00023015"/>
    </source>
</evidence>
<dbReference type="GO" id="GO:0006352">
    <property type="term" value="P:DNA-templated transcription initiation"/>
    <property type="evidence" value="ECO:0007669"/>
    <property type="project" value="InterPro"/>
</dbReference>
<dbReference type="InterPro" id="IPR007627">
    <property type="entry name" value="RNA_pol_sigma70_r2"/>
</dbReference>
<proteinExistence type="inferred from homology"/>
<dbReference type="EMBL" id="BNJF01000002">
    <property type="protein sequence ID" value="GHO46679.1"/>
    <property type="molecule type" value="Genomic_DNA"/>
</dbReference>
<dbReference type="GO" id="GO:0016987">
    <property type="term" value="F:sigma factor activity"/>
    <property type="evidence" value="ECO:0007669"/>
    <property type="project" value="UniProtKB-KW"/>
</dbReference>
<dbReference type="Gene3D" id="1.10.10.10">
    <property type="entry name" value="Winged helix-like DNA-binding domain superfamily/Winged helix DNA-binding domain"/>
    <property type="match status" value="1"/>
</dbReference>
<feature type="domain" description="RNA polymerase sigma factor 70 region 4 type 2" evidence="6">
    <location>
        <begin position="146"/>
        <end position="198"/>
    </location>
</feature>
<organism evidence="7 8">
    <name type="scientific">Ktedonospora formicarum</name>
    <dbReference type="NCBI Taxonomy" id="2778364"/>
    <lineage>
        <taxon>Bacteria</taxon>
        <taxon>Bacillati</taxon>
        <taxon>Chloroflexota</taxon>
        <taxon>Ktedonobacteria</taxon>
        <taxon>Ktedonobacterales</taxon>
        <taxon>Ktedonobacteraceae</taxon>
        <taxon>Ktedonospora</taxon>
    </lineage>
</organism>
<comment type="caution">
    <text evidence="7">The sequence shown here is derived from an EMBL/GenBank/DDBJ whole genome shotgun (WGS) entry which is preliminary data.</text>
</comment>
<dbReference type="InterPro" id="IPR013324">
    <property type="entry name" value="RNA_pol_sigma_r3/r4-like"/>
</dbReference>
<dbReference type="InterPro" id="IPR013249">
    <property type="entry name" value="RNA_pol_sigma70_r4_t2"/>
</dbReference>
<reference evidence="7" key="1">
    <citation type="submission" date="2020-10" db="EMBL/GenBank/DDBJ databases">
        <title>Taxonomic study of unclassified bacteria belonging to the class Ktedonobacteria.</title>
        <authorList>
            <person name="Yabe S."/>
            <person name="Wang C.M."/>
            <person name="Zheng Y."/>
            <person name="Sakai Y."/>
            <person name="Cavaletti L."/>
            <person name="Monciardini P."/>
            <person name="Donadio S."/>
        </authorList>
    </citation>
    <scope>NUCLEOTIDE SEQUENCE</scope>
    <source>
        <strain evidence="7">SOSP1-1</strain>
    </source>
</reference>
<evidence type="ECO:0000256" key="4">
    <source>
        <dbReference type="ARBA" id="ARBA00023163"/>
    </source>
</evidence>
<dbReference type="SUPFAM" id="SSF88659">
    <property type="entry name" value="Sigma3 and sigma4 domains of RNA polymerase sigma factors"/>
    <property type="match status" value="1"/>
</dbReference>
<dbReference type="InterPro" id="IPR014284">
    <property type="entry name" value="RNA_pol_sigma-70_dom"/>
</dbReference>
<keyword evidence="8" id="KW-1185">Reference proteome</keyword>
<dbReference type="CDD" id="cd06171">
    <property type="entry name" value="Sigma70_r4"/>
    <property type="match status" value="1"/>
</dbReference>
<dbReference type="PANTHER" id="PTHR43133:SF62">
    <property type="entry name" value="RNA POLYMERASE SIGMA FACTOR SIGZ"/>
    <property type="match status" value="1"/>
</dbReference>
<dbReference type="InterPro" id="IPR036388">
    <property type="entry name" value="WH-like_DNA-bd_sf"/>
</dbReference>
<keyword evidence="3" id="KW-0731">Sigma factor</keyword>
<comment type="similarity">
    <text evidence="1">Belongs to the sigma-70 factor family. ECF subfamily.</text>
</comment>
<sequence length="211" mass="23923">MRFFKQRRAVTSEASLSPQMMNDLSDEGLISATANGSIVALEAIYDRYHQLLYSLAYRMVADHQLAEDMLQEAFVAVWQHAITYAPKAGSVKTWLCSIIHHRAIDYIRKANRRSALNSTTLDAIEQEAQIASPDAWDGAWRHIQGEQVRDALTRLPKEQRLVIEMAYFGGWTHTEIAEGCQVPLGTVKARMRLGLHHLRRLLADKGMDDFS</sequence>
<keyword evidence="2" id="KW-0805">Transcription regulation</keyword>
<dbReference type="Proteomes" id="UP000612362">
    <property type="component" value="Unassembled WGS sequence"/>
</dbReference>
<dbReference type="GO" id="GO:0000428">
    <property type="term" value="C:DNA-directed RNA polymerase complex"/>
    <property type="evidence" value="ECO:0007669"/>
    <property type="project" value="UniProtKB-KW"/>
</dbReference>
<dbReference type="Pfam" id="PF04542">
    <property type="entry name" value="Sigma70_r2"/>
    <property type="match status" value="1"/>
</dbReference>
<dbReference type="GO" id="GO:0003677">
    <property type="term" value="F:DNA binding"/>
    <property type="evidence" value="ECO:0007669"/>
    <property type="project" value="InterPro"/>
</dbReference>